<evidence type="ECO:0000313" key="3">
    <source>
        <dbReference type="Proteomes" id="UP000550707"/>
    </source>
</evidence>
<dbReference type="AlphaFoldDB" id="A0A7J8HA50"/>
<organism evidence="2 3">
    <name type="scientific">Molossus molossus</name>
    <name type="common">Pallas' mastiff bat</name>
    <name type="synonym">Vespertilio molossus</name>
    <dbReference type="NCBI Taxonomy" id="27622"/>
    <lineage>
        <taxon>Eukaryota</taxon>
        <taxon>Metazoa</taxon>
        <taxon>Chordata</taxon>
        <taxon>Craniata</taxon>
        <taxon>Vertebrata</taxon>
        <taxon>Euteleostomi</taxon>
        <taxon>Mammalia</taxon>
        <taxon>Eutheria</taxon>
        <taxon>Laurasiatheria</taxon>
        <taxon>Chiroptera</taxon>
        <taxon>Yangochiroptera</taxon>
        <taxon>Molossidae</taxon>
        <taxon>Molossus</taxon>
    </lineage>
</organism>
<accession>A0A7J8HA50</accession>
<feature type="region of interest" description="Disordered" evidence="1">
    <location>
        <begin position="50"/>
        <end position="84"/>
    </location>
</feature>
<dbReference type="EMBL" id="JACASF010000007">
    <property type="protein sequence ID" value="KAF6469143.1"/>
    <property type="molecule type" value="Genomic_DNA"/>
</dbReference>
<feature type="compositionally biased region" description="Polar residues" evidence="1">
    <location>
        <begin position="52"/>
        <end position="63"/>
    </location>
</feature>
<sequence>MHSTKSSWLDWKRGAQSSTKSPLNNIRKLLKRWKPSSSGMRSTLSVRICRPKSSSVTARTPSRPSAALRWPTSTCAASTRPNRA</sequence>
<evidence type="ECO:0000313" key="2">
    <source>
        <dbReference type="EMBL" id="KAF6469143.1"/>
    </source>
</evidence>
<comment type="caution">
    <text evidence="2">The sequence shown here is derived from an EMBL/GenBank/DDBJ whole genome shotgun (WGS) entry which is preliminary data.</text>
</comment>
<dbReference type="Proteomes" id="UP000550707">
    <property type="component" value="Unassembled WGS sequence"/>
</dbReference>
<feature type="compositionally biased region" description="Polar residues" evidence="1">
    <location>
        <begin position="71"/>
        <end position="84"/>
    </location>
</feature>
<feature type="region of interest" description="Disordered" evidence="1">
    <location>
        <begin position="1"/>
        <end position="23"/>
    </location>
</feature>
<protein>
    <submittedName>
        <fullName evidence="2">Coiled-coil-helix-coiled-coil-helix domain containing 3</fullName>
    </submittedName>
</protein>
<gene>
    <name evidence="2" type="ORF">HJG59_002794</name>
</gene>
<proteinExistence type="predicted"/>
<reference evidence="2 3" key="1">
    <citation type="journal article" date="2020" name="Nature">
        <title>Six reference-quality genomes reveal evolution of bat adaptations.</title>
        <authorList>
            <person name="Jebb D."/>
            <person name="Huang Z."/>
            <person name="Pippel M."/>
            <person name="Hughes G.M."/>
            <person name="Lavrichenko K."/>
            <person name="Devanna P."/>
            <person name="Winkler S."/>
            <person name="Jermiin L.S."/>
            <person name="Skirmuntt E.C."/>
            <person name="Katzourakis A."/>
            <person name="Burkitt-Gray L."/>
            <person name="Ray D.A."/>
            <person name="Sullivan K.A.M."/>
            <person name="Roscito J.G."/>
            <person name="Kirilenko B.M."/>
            <person name="Davalos L.M."/>
            <person name="Corthals A.P."/>
            <person name="Power M.L."/>
            <person name="Jones G."/>
            <person name="Ransome R.D."/>
            <person name="Dechmann D.K.N."/>
            <person name="Locatelli A.G."/>
            <person name="Puechmaille S.J."/>
            <person name="Fedrigo O."/>
            <person name="Jarvis E.D."/>
            <person name="Hiller M."/>
            <person name="Vernes S.C."/>
            <person name="Myers E.W."/>
            <person name="Teeling E.C."/>
        </authorList>
    </citation>
    <scope>NUCLEOTIDE SEQUENCE [LARGE SCALE GENOMIC DNA]</scope>
    <source>
        <strain evidence="2">MMolMol1</strain>
        <tissue evidence="2">Muscle</tissue>
    </source>
</reference>
<name>A0A7J8HA50_MOLMO</name>
<evidence type="ECO:0000256" key="1">
    <source>
        <dbReference type="SAM" id="MobiDB-lite"/>
    </source>
</evidence>
<keyword evidence="3" id="KW-1185">Reference proteome</keyword>